<comment type="subcellular location">
    <subcellularLocation>
        <location evidence="2 12">Nucleus</location>
    </subcellularLocation>
</comment>
<keyword evidence="8 12" id="KW-0067">ATP-binding</keyword>
<dbReference type="GO" id="GO:0031123">
    <property type="term" value="P:RNA 3'-end processing"/>
    <property type="evidence" value="ECO:0007669"/>
    <property type="project" value="InterPro"/>
</dbReference>
<dbReference type="PaxDb" id="6239-T15H9.6"/>
<sequence length="554" mass="63008">MQSVNNATSSTPIFGVSQPISTAFPKANDVALTSSLQSSLEEFKSFESKQETLLRIKVLKNLDGLVKDWVQKTTISRIPKDQMFNAGGKLIPFGSYRLGVHSSGADIDSIVVAPRHITRSDFFNSFKDILAKNPEVTELCAVEKAFVPIMTLKYSGVDIDILFARLALKSVPEDLNILDDSLLKNLDEESVRSLNGCRVAEQLLKLVPHQKNFCITLRAIKLWAKNHGIYSNSMGFFGGITWAILVARICQLYPNAAPSRLIQKVFFIFSTWNWPAPVLLDYINCDRTDLAQLNQLVWDPRRNHADRYHLMPIITPAFPQQNSTHNVSRSSMKVIQDEMKKALIICDKIHEGTLEWRDLLEEINFFSKYHHFIALKLKAESVKEELAFGGFFESRIRQLVQILEKNQVIQVAQINPRKFKDVKDPKKSIWFIGLEFVANVKNVDLTSDIQQFKMNIDRQSMSVKEIAAGCQVETDFTYEKRSNLINIISKKDLSCQRIMKKTEVSVPVTKDSRNLKRHILDEAPTVQKKHKLDVLEKSTVDSLLSTLKKNTSHA</sequence>
<dbReference type="PANTHER" id="PTHR10682">
    <property type="entry name" value="POLY A POLYMERASE"/>
    <property type="match status" value="1"/>
</dbReference>
<protein>
    <recommendedName>
        <fullName evidence="12">Poly(A) polymerase</fullName>
        <ecNumber evidence="12">2.7.7.19</ecNumber>
    </recommendedName>
</protein>
<dbReference type="Proteomes" id="UP000001940">
    <property type="component" value="Chromosome II"/>
</dbReference>
<dbReference type="OrthoDB" id="412748at2759"/>
<reference evidence="18 19" key="1">
    <citation type="journal article" date="1998" name="Science">
        <title>Genome sequence of the nematode C. elegans: a platform for investigating biology.</title>
        <authorList>
            <consortium name="The C. elegans sequencing consortium"/>
            <person name="Sulson J.E."/>
            <person name="Waterston R."/>
        </authorList>
    </citation>
    <scope>NUCLEOTIDE SEQUENCE [LARGE SCALE GENOMIC DNA]</scope>
    <source>
        <strain evidence="18 19">Bristol N2</strain>
    </source>
</reference>
<dbReference type="InParanoid" id="Q09995"/>
<feature type="binding site" evidence="13">
    <location>
        <position position="221"/>
    </location>
    <ligand>
        <name>ATP</name>
        <dbReference type="ChEBI" id="CHEBI:30616"/>
    </ligand>
</feature>
<feature type="binding site" evidence="14">
    <location>
        <position position="108"/>
    </location>
    <ligand>
        <name>Mg(2+)</name>
        <dbReference type="ChEBI" id="CHEBI:18420"/>
        <label>2</label>
        <note>catalytic</note>
    </ligand>
</feature>
<comment type="cofactor">
    <cofactor evidence="1">
        <name>Mn(2+)</name>
        <dbReference type="ChEBI" id="CHEBI:29035"/>
    </cofactor>
</comment>
<dbReference type="AGR" id="WB:WBGene00011791"/>
<comment type="function">
    <text evidence="12">Polymerase that creates the 3'-poly(A) tail of mRNA's.</text>
</comment>
<feature type="binding site" evidence="14">
    <location>
        <position position="106"/>
    </location>
    <ligand>
        <name>Mg(2+)</name>
        <dbReference type="ChEBI" id="CHEBI:18420"/>
        <label>1</label>
        <note>catalytic</note>
    </ligand>
</feature>
<dbReference type="eggNOG" id="KOG2245">
    <property type="taxonomic scope" value="Eukaryota"/>
</dbReference>
<evidence type="ECO:0000256" key="11">
    <source>
        <dbReference type="ARBA" id="ARBA00048830"/>
    </source>
</evidence>
<dbReference type="EMBL" id="BX284602">
    <property type="protein sequence ID" value="CAA87419.1"/>
    <property type="molecule type" value="Genomic_DNA"/>
</dbReference>
<keyword evidence="5 12" id="KW-0808">Transferase</keyword>
<feature type="binding site" evidence="14">
    <location>
        <position position="160"/>
    </location>
    <ligand>
        <name>Mg(2+)</name>
        <dbReference type="ChEBI" id="CHEBI:18420"/>
        <label>2</label>
        <note>catalytic</note>
    </ligand>
</feature>
<dbReference type="Pfam" id="PF04926">
    <property type="entry name" value="PAP_RNA-bind"/>
    <property type="match status" value="1"/>
</dbReference>
<evidence type="ECO:0000313" key="19">
    <source>
        <dbReference type="Proteomes" id="UP000001940"/>
    </source>
</evidence>
<dbReference type="EC" id="2.7.7.19" evidence="12"/>
<dbReference type="SMR" id="Q09995"/>
<feature type="binding site" evidence="13">
    <location>
        <position position="160"/>
    </location>
    <ligand>
        <name>ATP</name>
        <dbReference type="ChEBI" id="CHEBI:30616"/>
    </ligand>
</feature>
<feature type="binding site" evidence="14">
    <location>
        <position position="108"/>
    </location>
    <ligand>
        <name>Mg(2+)</name>
        <dbReference type="ChEBI" id="CHEBI:18420"/>
        <label>1</label>
        <note>catalytic</note>
    </ligand>
</feature>
<dbReference type="GO" id="GO:0046872">
    <property type="term" value="F:metal ion binding"/>
    <property type="evidence" value="ECO:0007669"/>
    <property type="project" value="UniProtKB-KW"/>
</dbReference>
<dbReference type="Gene3D" id="3.30.460.10">
    <property type="entry name" value="Beta Polymerase, domain 2"/>
    <property type="match status" value="1"/>
</dbReference>
<evidence type="ECO:0000256" key="3">
    <source>
        <dbReference type="ARBA" id="ARBA00010912"/>
    </source>
</evidence>
<evidence type="ECO:0000259" key="16">
    <source>
        <dbReference type="Pfam" id="PF04928"/>
    </source>
</evidence>
<comment type="catalytic activity">
    <reaction evidence="11 12">
        <text>RNA(n) + ATP = RNA(n)-3'-adenine ribonucleotide + diphosphate</text>
        <dbReference type="Rhea" id="RHEA:11332"/>
        <dbReference type="Rhea" id="RHEA-COMP:14527"/>
        <dbReference type="Rhea" id="RHEA-COMP:17347"/>
        <dbReference type="ChEBI" id="CHEBI:30616"/>
        <dbReference type="ChEBI" id="CHEBI:33019"/>
        <dbReference type="ChEBI" id="CHEBI:140395"/>
        <dbReference type="ChEBI" id="CHEBI:173115"/>
        <dbReference type="EC" id="2.7.7.19"/>
    </reaction>
</comment>
<keyword evidence="7 12" id="KW-0547">Nucleotide-binding</keyword>
<dbReference type="AlphaFoldDB" id="Q09995"/>
<evidence type="ECO:0000256" key="4">
    <source>
        <dbReference type="ARBA" id="ARBA00022664"/>
    </source>
</evidence>
<dbReference type="SUPFAM" id="SSF55003">
    <property type="entry name" value="PAP/Archaeal CCA-adding enzyme, C-terminal domain"/>
    <property type="match status" value="1"/>
</dbReference>
<dbReference type="GO" id="GO:0003723">
    <property type="term" value="F:RNA binding"/>
    <property type="evidence" value="ECO:0007669"/>
    <property type="project" value="UniProtKB-UniRule"/>
</dbReference>
<dbReference type="InterPro" id="IPR011068">
    <property type="entry name" value="NuclTrfase_I-like_C"/>
</dbReference>
<dbReference type="Gene3D" id="3.30.70.590">
    <property type="entry name" value="Poly(A) polymerase predicted RNA binding domain"/>
    <property type="match status" value="1"/>
</dbReference>
<dbReference type="GO" id="GO:0006397">
    <property type="term" value="P:mRNA processing"/>
    <property type="evidence" value="ECO:0007669"/>
    <property type="project" value="UniProtKB-KW"/>
</dbReference>
<evidence type="ECO:0000256" key="8">
    <source>
        <dbReference type="ARBA" id="ARBA00022840"/>
    </source>
</evidence>
<dbReference type="FunFam" id="3.30.460.10:FF:000002">
    <property type="entry name" value="Poly(A) polymerase alpha, putative"/>
    <property type="match status" value="1"/>
</dbReference>
<evidence type="ECO:0000256" key="13">
    <source>
        <dbReference type="PIRSR" id="PIRSR018425-1"/>
    </source>
</evidence>
<evidence type="ECO:0000256" key="12">
    <source>
        <dbReference type="PIRNR" id="PIRNR018425"/>
    </source>
</evidence>
<evidence type="ECO:0000259" key="15">
    <source>
        <dbReference type="Pfam" id="PF04926"/>
    </source>
</evidence>
<dbReference type="OMA" id="EWKWPQP"/>
<dbReference type="SUPFAM" id="SSF81631">
    <property type="entry name" value="PAP/OAS1 substrate-binding domain"/>
    <property type="match status" value="1"/>
</dbReference>
<evidence type="ECO:0000313" key="20">
    <source>
        <dbReference type="WormBase" id="T15H9.6"/>
    </source>
</evidence>
<keyword evidence="19" id="KW-1185">Reference proteome</keyword>
<comment type="cofactor">
    <cofactor evidence="14">
        <name>Mg(2+)</name>
        <dbReference type="ChEBI" id="CHEBI:18420"/>
    </cofactor>
    <text evidence="14">Binds 2 magnesium ions. Also active with manganese.</text>
</comment>
<dbReference type="SUPFAM" id="SSF81301">
    <property type="entry name" value="Nucleotidyltransferase"/>
    <property type="match status" value="1"/>
</dbReference>
<dbReference type="UCSC" id="T15H9.6">
    <property type="organism name" value="c. elegans"/>
</dbReference>
<dbReference type="HOGENOM" id="CLU_011511_4_0_1"/>
<feature type="binding site" evidence="13">
    <location>
        <position position="230"/>
    </location>
    <ligand>
        <name>ATP</name>
        <dbReference type="ChEBI" id="CHEBI:30616"/>
    </ligand>
</feature>
<dbReference type="FunFam" id="1.10.1410.10:FF:000001">
    <property type="entry name" value="Putative poly(A) polymerase gamma"/>
    <property type="match status" value="1"/>
</dbReference>
<name>Q09995_CAEEL</name>
<keyword evidence="10 12" id="KW-0539">Nucleus</keyword>
<dbReference type="CTD" id="174513"/>
<evidence type="ECO:0000256" key="10">
    <source>
        <dbReference type="ARBA" id="ARBA00023242"/>
    </source>
</evidence>
<dbReference type="InterPro" id="IPR014492">
    <property type="entry name" value="PolyA_polymerase"/>
</dbReference>
<evidence type="ECO:0000256" key="1">
    <source>
        <dbReference type="ARBA" id="ARBA00001936"/>
    </source>
</evidence>
<dbReference type="Pfam" id="PF20750">
    <property type="entry name" value="PAP_NTPase"/>
    <property type="match status" value="1"/>
</dbReference>
<accession>Q09995</accession>
<feature type="binding site" evidence="13">
    <location>
        <begin position="106"/>
        <end position="108"/>
    </location>
    <ligand>
        <name>ATP</name>
        <dbReference type="ChEBI" id="CHEBI:30616"/>
    </ligand>
</feature>
<feature type="binding site" evidence="14">
    <location>
        <position position="106"/>
    </location>
    <ligand>
        <name>Mg(2+)</name>
        <dbReference type="ChEBI" id="CHEBI:18420"/>
        <label>2</label>
        <note>catalytic</note>
    </ligand>
</feature>
<dbReference type="Pfam" id="PF04928">
    <property type="entry name" value="PAP_central"/>
    <property type="match status" value="1"/>
</dbReference>
<feature type="domain" description="Poly(A) polymerase nucleotidyltransferase" evidence="17">
    <location>
        <begin position="15"/>
        <end position="207"/>
    </location>
</feature>
<dbReference type="RefSeq" id="NP_496067.1">
    <property type="nucleotide sequence ID" value="NM_063666.5"/>
</dbReference>
<evidence type="ECO:0000256" key="2">
    <source>
        <dbReference type="ARBA" id="ARBA00004123"/>
    </source>
</evidence>
<keyword evidence="6 14" id="KW-0479">Metal-binding</keyword>
<dbReference type="KEGG" id="cel:CELE_T15H9.6"/>
<dbReference type="GeneID" id="174513"/>
<organism evidence="18 19">
    <name type="scientific">Caenorhabditis elegans</name>
    <dbReference type="NCBI Taxonomy" id="6239"/>
    <lineage>
        <taxon>Eukaryota</taxon>
        <taxon>Metazoa</taxon>
        <taxon>Ecdysozoa</taxon>
        <taxon>Nematoda</taxon>
        <taxon>Chromadorea</taxon>
        <taxon>Rhabditida</taxon>
        <taxon>Rhabditina</taxon>
        <taxon>Rhabditomorpha</taxon>
        <taxon>Rhabditoidea</taxon>
        <taxon>Rhabditidae</taxon>
        <taxon>Peloderinae</taxon>
        <taxon>Caenorhabditis</taxon>
    </lineage>
</organism>
<evidence type="ECO:0000313" key="18">
    <source>
        <dbReference type="EMBL" id="CAA87419.1"/>
    </source>
</evidence>
<feature type="binding site" evidence="13">
    <location>
        <begin position="93"/>
        <end position="95"/>
    </location>
    <ligand>
        <name>ATP</name>
        <dbReference type="ChEBI" id="CHEBI:30616"/>
    </ligand>
</feature>
<keyword evidence="4 12" id="KW-0507">mRNA processing</keyword>
<comment type="similarity">
    <text evidence="3 12">Belongs to the poly(A) polymerase family.</text>
</comment>
<gene>
    <name evidence="18 20" type="primary">pap-2</name>
    <name evidence="18" type="ORF">CELE_T15H9.6</name>
    <name evidence="20" type="ORF">T15H9.6</name>
</gene>
<evidence type="ECO:0000256" key="9">
    <source>
        <dbReference type="ARBA" id="ARBA00022842"/>
    </source>
</evidence>
<dbReference type="Gene3D" id="1.10.1410.10">
    <property type="match status" value="1"/>
</dbReference>
<evidence type="ECO:0000259" key="17">
    <source>
        <dbReference type="Pfam" id="PF20750"/>
    </source>
</evidence>
<dbReference type="InterPro" id="IPR007010">
    <property type="entry name" value="PolA_pol_RNA-bd_dom"/>
</dbReference>
<dbReference type="FunCoup" id="Q09995">
    <property type="interactions" value="3327"/>
</dbReference>
<evidence type="ECO:0000256" key="14">
    <source>
        <dbReference type="PIRSR" id="PIRSR018425-2"/>
    </source>
</evidence>
<dbReference type="PANTHER" id="PTHR10682:SF10">
    <property type="entry name" value="POLYNUCLEOTIDE ADENYLYLTRANSFERASE"/>
    <property type="match status" value="1"/>
</dbReference>
<dbReference type="STRING" id="6239.T15H9.6.1"/>
<dbReference type="PIRSF" id="PIRSF018425">
    <property type="entry name" value="PolyA_polymerase"/>
    <property type="match status" value="1"/>
</dbReference>
<dbReference type="InterPro" id="IPR048840">
    <property type="entry name" value="PolA_pol_NTPase"/>
</dbReference>
<dbReference type="Bgee" id="WBGene00011791">
    <property type="expression patterns" value="Expressed in embryo and 2 other cell types or tissues"/>
</dbReference>
<proteinExistence type="inferred from homology"/>
<feature type="domain" description="Poly(A) polymerase RNA-binding" evidence="15">
    <location>
        <begin position="364"/>
        <end position="425"/>
    </location>
</feature>
<dbReference type="GO" id="GO:0005524">
    <property type="term" value="F:ATP binding"/>
    <property type="evidence" value="ECO:0007669"/>
    <property type="project" value="UniProtKB-UniRule"/>
</dbReference>
<dbReference type="GO" id="GO:0005634">
    <property type="term" value="C:nucleus"/>
    <property type="evidence" value="ECO:0000318"/>
    <property type="project" value="GO_Central"/>
</dbReference>
<feature type="domain" description="Poly(A) polymerase central" evidence="16">
    <location>
        <begin position="212"/>
        <end position="361"/>
    </location>
</feature>
<dbReference type="PhylomeDB" id="Q09995"/>
<dbReference type="PIR" id="T24943">
    <property type="entry name" value="T24943"/>
</dbReference>
<dbReference type="PeptideAtlas" id="Q09995"/>
<dbReference type="WormBase" id="T15H9.6">
    <property type="protein sequence ID" value="CE01669"/>
    <property type="gene ID" value="WBGene00011791"/>
    <property type="gene designation" value="pap-2"/>
</dbReference>
<dbReference type="InterPro" id="IPR007012">
    <property type="entry name" value="PolA_pol_cen_dom"/>
</dbReference>
<dbReference type="GO" id="GO:1990817">
    <property type="term" value="F:poly(A) RNA polymerase activity"/>
    <property type="evidence" value="ECO:0000318"/>
    <property type="project" value="GO_Central"/>
</dbReference>
<evidence type="ECO:0000256" key="6">
    <source>
        <dbReference type="ARBA" id="ARBA00022723"/>
    </source>
</evidence>
<evidence type="ECO:0000256" key="7">
    <source>
        <dbReference type="ARBA" id="ARBA00022741"/>
    </source>
</evidence>
<evidence type="ECO:0000256" key="5">
    <source>
        <dbReference type="ARBA" id="ARBA00022679"/>
    </source>
</evidence>
<dbReference type="CDD" id="cd05402">
    <property type="entry name" value="NT_PAP_TUTase"/>
    <property type="match status" value="1"/>
</dbReference>
<keyword evidence="9 14" id="KW-0460">Magnesium</keyword>
<dbReference type="InterPro" id="IPR043519">
    <property type="entry name" value="NT_sf"/>
</dbReference>